<sequence length="345" mass="39162">MKAKRRLKAEEKNEDDDIDDRISTLPDALLRHILSFLPTDTCVRTSLISRRWRYLWKTLQVFDFHDYSQHNAELFMSFTVFVNAVLALRSSPHIRKFCLLCYDSEPKTFYTHSVNAWIRTAVGPHLQEFHLRIEGDDFTLPITLFSCSNLLSLSLDGCIEFELQDSSEICLPSLKVMKLGYNYSLDMNSLNILLSGCPILETLEILSLGLGYDELVSLRVPSSLKSLKITVEVGYGICLEIDAPALKYLSLAAVTFLNAATIGENLHNVEEADLDLFSHPDSESVEPLLKLLRALSGLKHLELHSPTTQVTEVFIIYMFLLYMYSLPILTCCWLCASSGYFLPPF</sequence>
<keyword evidence="1" id="KW-1133">Transmembrane helix</keyword>
<organism evidence="3 5">
    <name type="scientific">Medicago truncatula</name>
    <name type="common">Barrel medic</name>
    <name type="synonym">Medicago tribuloides</name>
    <dbReference type="NCBI Taxonomy" id="3880"/>
    <lineage>
        <taxon>Eukaryota</taxon>
        <taxon>Viridiplantae</taxon>
        <taxon>Streptophyta</taxon>
        <taxon>Embryophyta</taxon>
        <taxon>Tracheophyta</taxon>
        <taxon>Spermatophyta</taxon>
        <taxon>Magnoliopsida</taxon>
        <taxon>eudicotyledons</taxon>
        <taxon>Gunneridae</taxon>
        <taxon>Pentapetalae</taxon>
        <taxon>rosids</taxon>
        <taxon>fabids</taxon>
        <taxon>Fabales</taxon>
        <taxon>Fabaceae</taxon>
        <taxon>Papilionoideae</taxon>
        <taxon>50 kb inversion clade</taxon>
        <taxon>NPAAA clade</taxon>
        <taxon>Hologalegina</taxon>
        <taxon>IRL clade</taxon>
        <taxon>Trifolieae</taxon>
        <taxon>Medicago</taxon>
    </lineage>
</organism>
<dbReference type="ExpressionAtlas" id="A0A072TQS0">
    <property type="expression patterns" value="differential"/>
</dbReference>
<dbReference type="SUPFAM" id="SSF52047">
    <property type="entry name" value="RNI-like"/>
    <property type="match status" value="1"/>
</dbReference>
<protein>
    <submittedName>
        <fullName evidence="3">F-box/RNI/FBD-like domain protein</fullName>
    </submittedName>
</protein>
<feature type="domain" description="F-box" evidence="2">
    <location>
        <begin position="19"/>
        <end position="65"/>
    </location>
</feature>
<dbReference type="SMART" id="SM00256">
    <property type="entry name" value="FBOX"/>
    <property type="match status" value="1"/>
</dbReference>
<dbReference type="InterPro" id="IPR050232">
    <property type="entry name" value="FBL13/AtMIF1-like"/>
</dbReference>
<dbReference type="HOGENOM" id="CLU_010721_1_1_1"/>
<dbReference type="Pfam" id="PF24758">
    <property type="entry name" value="LRR_At5g56370"/>
    <property type="match status" value="1"/>
</dbReference>
<keyword evidence="1" id="KW-0472">Membrane</keyword>
<dbReference type="Proteomes" id="UP000002051">
    <property type="component" value="Chromosome 8"/>
</dbReference>
<evidence type="ECO:0000256" key="1">
    <source>
        <dbReference type="SAM" id="Phobius"/>
    </source>
</evidence>
<dbReference type="InterPro" id="IPR036047">
    <property type="entry name" value="F-box-like_dom_sf"/>
</dbReference>
<reference evidence="3 5" key="2">
    <citation type="journal article" date="2014" name="BMC Genomics">
        <title>An improved genome release (version Mt4.0) for the model legume Medicago truncatula.</title>
        <authorList>
            <person name="Tang H."/>
            <person name="Krishnakumar V."/>
            <person name="Bidwell S."/>
            <person name="Rosen B."/>
            <person name="Chan A."/>
            <person name="Zhou S."/>
            <person name="Gentzbittel L."/>
            <person name="Childs K.L."/>
            <person name="Yandell M."/>
            <person name="Gundlach H."/>
            <person name="Mayer K.F."/>
            <person name="Schwartz D.C."/>
            <person name="Town C.D."/>
        </authorList>
    </citation>
    <scope>GENOME REANNOTATION</scope>
    <source>
        <strain evidence="3">A17</strain>
        <strain evidence="4 5">cv. Jemalong A17</strain>
    </source>
</reference>
<dbReference type="Pfam" id="PF00646">
    <property type="entry name" value="F-box"/>
    <property type="match status" value="1"/>
</dbReference>
<evidence type="ECO:0000313" key="4">
    <source>
        <dbReference type="EnsemblPlants" id="KEH19757"/>
    </source>
</evidence>
<reference evidence="3 5" key="1">
    <citation type="journal article" date="2011" name="Nature">
        <title>The Medicago genome provides insight into the evolution of rhizobial symbioses.</title>
        <authorList>
            <person name="Young N.D."/>
            <person name="Debelle F."/>
            <person name="Oldroyd G.E."/>
            <person name="Geurts R."/>
            <person name="Cannon S.B."/>
            <person name="Udvardi M.K."/>
            <person name="Benedito V.A."/>
            <person name="Mayer K.F."/>
            <person name="Gouzy J."/>
            <person name="Schoof H."/>
            <person name="Van de Peer Y."/>
            <person name="Proost S."/>
            <person name="Cook D.R."/>
            <person name="Meyers B.C."/>
            <person name="Spannagl M."/>
            <person name="Cheung F."/>
            <person name="De Mita S."/>
            <person name="Krishnakumar V."/>
            <person name="Gundlach H."/>
            <person name="Zhou S."/>
            <person name="Mudge J."/>
            <person name="Bharti A.K."/>
            <person name="Murray J.D."/>
            <person name="Naoumkina M.A."/>
            <person name="Rosen B."/>
            <person name="Silverstein K.A."/>
            <person name="Tang H."/>
            <person name="Rombauts S."/>
            <person name="Zhao P.X."/>
            <person name="Zhou P."/>
            <person name="Barbe V."/>
            <person name="Bardou P."/>
            <person name="Bechner M."/>
            <person name="Bellec A."/>
            <person name="Berger A."/>
            <person name="Berges H."/>
            <person name="Bidwell S."/>
            <person name="Bisseling T."/>
            <person name="Choisne N."/>
            <person name="Couloux A."/>
            <person name="Denny R."/>
            <person name="Deshpande S."/>
            <person name="Dai X."/>
            <person name="Doyle J.J."/>
            <person name="Dudez A.M."/>
            <person name="Farmer A.D."/>
            <person name="Fouteau S."/>
            <person name="Franken C."/>
            <person name="Gibelin C."/>
            <person name="Gish J."/>
            <person name="Goldstein S."/>
            <person name="Gonzalez A.J."/>
            <person name="Green P.J."/>
            <person name="Hallab A."/>
            <person name="Hartog M."/>
            <person name="Hua A."/>
            <person name="Humphray S.J."/>
            <person name="Jeong D.H."/>
            <person name="Jing Y."/>
            <person name="Jocker A."/>
            <person name="Kenton S.M."/>
            <person name="Kim D.J."/>
            <person name="Klee K."/>
            <person name="Lai H."/>
            <person name="Lang C."/>
            <person name="Lin S."/>
            <person name="Macmil S.L."/>
            <person name="Magdelenat G."/>
            <person name="Matthews L."/>
            <person name="McCorrison J."/>
            <person name="Monaghan E.L."/>
            <person name="Mun J.H."/>
            <person name="Najar F.Z."/>
            <person name="Nicholson C."/>
            <person name="Noirot C."/>
            <person name="O'Bleness M."/>
            <person name="Paule C.R."/>
            <person name="Poulain J."/>
            <person name="Prion F."/>
            <person name="Qin B."/>
            <person name="Qu C."/>
            <person name="Retzel E.F."/>
            <person name="Riddle C."/>
            <person name="Sallet E."/>
            <person name="Samain S."/>
            <person name="Samson N."/>
            <person name="Sanders I."/>
            <person name="Saurat O."/>
            <person name="Scarpelli C."/>
            <person name="Schiex T."/>
            <person name="Segurens B."/>
            <person name="Severin A.J."/>
            <person name="Sherrier D.J."/>
            <person name="Shi R."/>
            <person name="Sims S."/>
            <person name="Singer S.R."/>
            <person name="Sinharoy S."/>
            <person name="Sterck L."/>
            <person name="Viollet A."/>
            <person name="Wang B.B."/>
            <person name="Wang K."/>
            <person name="Wang M."/>
            <person name="Wang X."/>
            <person name="Warfsmann J."/>
            <person name="Weissenbach J."/>
            <person name="White D.D."/>
            <person name="White J.D."/>
            <person name="Wiley G.B."/>
            <person name="Wincker P."/>
            <person name="Xing Y."/>
            <person name="Yang L."/>
            <person name="Yao Z."/>
            <person name="Ying F."/>
            <person name="Zhai J."/>
            <person name="Zhou L."/>
            <person name="Zuber A."/>
            <person name="Denarie J."/>
            <person name="Dixon R.A."/>
            <person name="May G.D."/>
            <person name="Schwartz D.C."/>
            <person name="Rogers J."/>
            <person name="Quetier F."/>
            <person name="Town C.D."/>
            <person name="Roe B.A."/>
        </authorList>
    </citation>
    <scope>NUCLEOTIDE SEQUENCE [LARGE SCALE GENOMIC DNA]</scope>
    <source>
        <strain evidence="3">A17</strain>
        <strain evidence="4 5">cv. Jemalong A17</strain>
    </source>
</reference>
<dbReference type="InterPro" id="IPR053781">
    <property type="entry name" value="F-box_AtFBL13-like"/>
</dbReference>
<keyword evidence="1" id="KW-0812">Transmembrane</keyword>
<evidence type="ECO:0000313" key="3">
    <source>
        <dbReference type="EMBL" id="KEH19757.1"/>
    </source>
</evidence>
<feature type="transmembrane region" description="Helical" evidence="1">
    <location>
        <begin position="314"/>
        <end position="342"/>
    </location>
</feature>
<dbReference type="EnsemblPlants" id="KEH19757">
    <property type="protein sequence ID" value="KEH19757"/>
    <property type="gene ID" value="MTR_8g467800"/>
</dbReference>
<dbReference type="InterPro" id="IPR055411">
    <property type="entry name" value="LRR_FXL15/At3g58940/PEG3-like"/>
</dbReference>
<dbReference type="SUPFAM" id="SSF81383">
    <property type="entry name" value="F-box domain"/>
    <property type="match status" value="1"/>
</dbReference>
<dbReference type="OrthoDB" id="811707at2759"/>
<dbReference type="AlphaFoldDB" id="A0A072TQS0"/>
<dbReference type="PANTHER" id="PTHR31900:SF30">
    <property type="entry name" value="SUPERFAMILY PROTEIN, PUTATIVE-RELATED"/>
    <property type="match status" value="1"/>
</dbReference>
<gene>
    <name evidence="4" type="primary">25502717</name>
    <name evidence="3" type="ordered locus">MTR_8g467800</name>
</gene>
<dbReference type="InterPro" id="IPR032675">
    <property type="entry name" value="LRR_dom_sf"/>
</dbReference>
<dbReference type="PROSITE" id="PS50181">
    <property type="entry name" value="FBOX"/>
    <property type="match status" value="1"/>
</dbReference>
<evidence type="ECO:0000259" key="2">
    <source>
        <dbReference type="PROSITE" id="PS50181"/>
    </source>
</evidence>
<dbReference type="CDD" id="cd22160">
    <property type="entry name" value="F-box_AtFBL13-like"/>
    <property type="match status" value="1"/>
</dbReference>
<dbReference type="InterPro" id="IPR001810">
    <property type="entry name" value="F-box_dom"/>
</dbReference>
<dbReference type="PANTHER" id="PTHR31900">
    <property type="entry name" value="F-BOX/RNI SUPERFAMILY PROTEIN-RELATED"/>
    <property type="match status" value="1"/>
</dbReference>
<dbReference type="EMBL" id="CM001224">
    <property type="protein sequence ID" value="KEH19757.1"/>
    <property type="molecule type" value="Genomic_DNA"/>
</dbReference>
<name>A0A072TQS0_MEDTR</name>
<dbReference type="Gene3D" id="3.80.10.10">
    <property type="entry name" value="Ribonuclease Inhibitor"/>
    <property type="match status" value="1"/>
</dbReference>
<keyword evidence="5" id="KW-1185">Reference proteome</keyword>
<accession>A0A072TQS0</accession>
<proteinExistence type="predicted"/>
<reference evidence="4" key="3">
    <citation type="submission" date="2015-04" db="UniProtKB">
        <authorList>
            <consortium name="EnsemblPlants"/>
        </authorList>
    </citation>
    <scope>IDENTIFICATION</scope>
    <source>
        <strain evidence="4">cv. Jemalong A17</strain>
    </source>
</reference>
<evidence type="ECO:0000313" key="5">
    <source>
        <dbReference type="Proteomes" id="UP000002051"/>
    </source>
</evidence>
<dbReference type="Gene3D" id="1.20.1280.50">
    <property type="match status" value="1"/>
</dbReference>